<dbReference type="OrthoDB" id="796727at2"/>
<dbReference type="Pfam" id="PF10988">
    <property type="entry name" value="DUF2807"/>
    <property type="match status" value="1"/>
</dbReference>
<name>A0A5B8W113_9SPHI</name>
<dbReference type="AlphaFoldDB" id="A0A5B8W113"/>
<dbReference type="Proteomes" id="UP000321362">
    <property type="component" value="Chromosome"/>
</dbReference>
<dbReference type="RefSeq" id="WP_147055557.1">
    <property type="nucleotide sequence ID" value="NZ_CP042437.1"/>
</dbReference>
<proteinExistence type="predicted"/>
<dbReference type="KEGG" id="mgk:FSB76_17565"/>
<accession>A0A5B8W113</accession>
<evidence type="ECO:0000313" key="3">
    <source>
        <dbReference type="Proteomes" id="UP000321362"/>
    </source>
</evidence>
<evidence type="ECO:0000259" key="1">
    <source>
        <dbReference type="Pfam" id="PF10988"/>
    </source>
</evidence>
<dbReference type="EMBL" id="CP042437">
    <property type="protein sequence ID" value="QEC77660.1"/>
    <property type="molecule type" value="Genomic_DNA"/>
</dbReference>
<feature type="domain" description="Putative auto-transporter adhesin head GIN" evidence="1">
    <location>
        <begin position="42"/>
        <end position="180"/>
    </location>
</feature>
<organism evidence="2 3">
    <name type="scientific">Mucilaginibacter ginsenosidivorax</name>
    <dbReference type="NCBI Taxonomy" id="862126"/>
    <lineage>
        <taxon>Bacteria</taxon>
        <taxon>Pseudomonadati</taxon>
        <taxon>Bacteroidota</taxon>
        <taxon>Sphingobacteriia</taxon>
        <taxon>Sphingobacteriales</taxon>
        <taxon>Sphingobacteriaceae</taxon>
        <taxon>Mucilaginibacter</taxon>
    </lineage>
</organism>
<protein>
    <recommendedName>
        <fullName evidence="1">Putative auto-transporter adhesin head GIN domain-containing protein</fullName>
    </recommendedName>
</protein>
<evidence type="ECO:0000313" key="2">
    <source>
        <dbReference type="EMBL" id="QEC77660.1"/>
    </source>
</evidence>
<keyword evidence="3" id="KW-1185">Reference proteome</keyword>
<gene>
    <name evidence="2" type="ORF">FSB76_17565</name>
</gene>
<dbReference type="Gene3D" id="2.160.20.120">
    <property type="match status" value="1"/>
</dbReference>
<sequence length="199" mass="21611">MKTKILSVITMFVVVLGLTQSTYAKSLTIDAFTVLNDISTINKIEVHGNVELYISDATRDQVKVYNKYYAERALVQTKNGVLSIASYTNEKLVVWVSAADLRSVSVFDNSSLTSFGKLSKIEFNVDLHNSAVASLNLDAFSTTLTVKDNATADLKGATEELNLNRAIQSNVNNSNFAVTHLVENKAILAAGMGRSVIGI</sequence>
<reference evidence="2 3" key="1">
    <citation type="journal article" date="2013" name="J. Microbiol.">
        <title>Mucilaginibacter ginsenosidivorax sp. nov., with ginsenoside converting activity isolated from sediment.</title>
        <authorList>
            <person name="Kim J.K."/>
            <person name="Choi T.E."/>
            <person name="Liu Q.M."/>
            <person name="Park H.Y."/>
            <person name="Yi T.H."/>
            <person name="Yoon M.H."/>
            <person name="Kim S.C."/>
            <person name="Im W.T."/>
        </authorList>
    </citation>
    <scope>NUCLEOTIDE SEQUENCE [LARGE SCALE GENOMIC DNA]</scope>
    <source>
        <strain evidence="2 3">KHI28</strain>
    </source>
</reference>
<dbReference type="InterPro" id="IPR021255">
    <property type="entry name" value="DUF2807"/>
</dbReference>